<evidence type="ECO:0000256" key="1">
    <source>
        <dbReference type="ARBA" id="ARBA00022741"/>
    </source>
</evidence>
<dbReference type="Pfam" id="PF00196">
    <property type="entry name" value="GerE"/>
    <property type="match status" value="1"/>
</dbReference>
<evidence type="ECO:0000256" key="2">
    <source>
        <dbReference type="ARBA" id="ARBA00022840"/>
    </source>
</evidence>
<dbReference type="RefSeq" id="WP_340267312.1">
    <property type="nucleotide sequence ID" value="NZ_JBBEOG010000001.1"/>
</dbReference>
<reference evidence="6" key="1">
    <citation type="journal article" date="2019" name="Int. J. Syst. Evol. Microbiol.">
        <title>The Global Catalogue of Microorganisms (GCM) 10K type strain sequencing project: providing services to taxonomists for standard genome sequencing and annotation.</title>
        <authorList>
            <consortium name="The Broad Institute Genomics Platform"/>
            <consortium name="The Broad Institute Genome Sequencing Center for Infectious Disease"/>
            <person name="Wu L."/>
            <person name="Ma J."/>
        </authorList>
    </citation>
    <scope>NUCLEOTIDE SEQUENCE [LARGE SCALE GENOMIC DNA]</scope>
    <source>
        <strain evidence="6">CCUG 43114</strain>
    </source>
</reference>
<dbReference type="Proteomes" id="UP001596122">
    <property type="component" value="Unassembled WGS sequence"/>
</dbReference>
<feature type="region of interest" description="Disordered" evidence="3">
    <location>
        <begin position="831"/>
        <end position="855"/>
    </location>
</feature>
<evidence type="ECO:0000259" key="4">
    <source>
        <dbReference type="PROSITE" id="PS50043"/>
    </source>
</evidence>
<dbReference type="SUPFAM" id="SSF52540">
    <property type="entry name" value="P-loop containing nucleoside triphosphate hydrolases"/>
    <property type="match status" value="1"/>
</dbReference>
<keyword evidence="1" id="KW-0547">Nucleotide-binding</keyword>
<dbReference type="SMART" id="SM00421">
    <property type="entry name" value="HTH_LUXR"/>
    <property type="match status" value="1"/>
</dbReference>
<dbReference type="InterPro" id="IPR027417">
    <property type="entry name" value="P-loop_NTPase"/>
</dbReference>
<evidence type="ECO:0000256" key="3">
    <source>
        <dbReference type="SAM" id="MobiDB-lite"/>
    </source>
</evidence>
<dbReference type="PROSITE" id="PS50043">
    <property type="entry name" value="HTH_LUXR_2"/>
    <property type="match status" value="1"/>
</dbReference>
<dbReference type="Pfam" id="PF13191">
    <property type="entry name" value="AAA_16"/>
    <property type="match status" value="1"/>
</dbReference>
<dbReference type="PANTHER" id="PTHR16305:SF35">
    <property type="entry name" value="TRANSCRIPTIONAL ACTIVATOR DOMAIN"/>
    <property type="match status" value="1"/>
</dbReference>
<comment type="caution">
    <text evidence="5">The sequence shown here is derived from an EMBL/GenBank/DDBJ whole genome shotgun (WGS) entry which is preliminary data.</text>
</comment>
<gene>
    <name evidence="5" type="ORF">ACFPJ6_05855</name>
</gene>
<feature type="domain" description="HTH luxR-type" evidence="4">
    <location>
        <begin position="847"/>
        <end position="911"/>
    </location>
</feature>
<dbReference type="EMBL" id="JBHSLD010000006">
    <property type="protein sequence ID" value="MFC5380308.1"/>
    <property type="molecule type" value="Genomic_DNA"/>
</dbReference>
<dbReference type="Gene3D" id="1.10.10.10">
    <property type="entry name" value="Winged helix-like DNA-binding domain superfamily/Winged helix DNA-binding domain"/>
    <property type="match status" value="1"/>
</dbReference>
<dbReference type="InterPro" id="IPR016032">
    <property type="entry name" value="Sig_transdc_resp-reg_C-effctor"/>
</dbReference>
<dbReference type="PROSITE" id="PS00622">
    <property type="entry name" value="HTH_LUXR_1"/>
    <property type="match status" value="1"/>
</dbReference>
<keyword evidence="6" id="KW-1185">Reference proteome</keyword>
<dbReference type="Gene3D" id="3.40.50.300">
    <property type="entry name" value="P-loop containing nucleotide triphosphate hydrolases"/>
    <property type="match status" value="1"/>
</dbReference>
<dbReference type="PANTHER" id="PTHR16305">
    <property type="entry name" value="TESTICULAR SOLUBLE ADENYLYL CYCLASE"/>
    <property type="match status" value="1"/>
</dbReference>
<dbReference type="PRINTS" id="PR00038">
    <property type="entry name" value="HTHLUXR"/>
</dbReference>
<name>A0ABW0GKA7_9MICO</name>
<sequence length="923" mass="94580">MPEAGQTPGGPLVGRDEELATLRDALVAASGHDGRVALVTGPAGVGKTTLVTAACRDTRRPVAVGRCAADTAAVPLWPWRRAAHGTPAATVLERLAREESTGAGAGGLASEHLARTAEAADAVAEGIDGGTVVVLEDLHWADAWSTELLGHLGVHASGGPTLVATSRRPPVAAGLADLLRVPTTCHVPLAGLGVEAVAAYLAATEGREVTPARVAEVTAATGGLPWLLAATVGRDPGRARADVAAAALAGLDAAQRDVLTTAAVLGEVLDLDLLTAVTGRSRAEVAGALSLARGAGVVRDGRFVHDLVREVVAEHARADPADLCLAAAEHVLASGDPARSLTWWVRSPPAASVRRRGAGAAADAARAAVLRGTLDDARRLLDGWSGDPAVSGEPALLADLCLLQAEVAFGAGAIGACLEHLARAAEAAVATAPPDRAGLLARTALTCWGVGYPQARDAVIGFCELALAEEQPADVRARLVAQLAAAVADVPDLPRARALTVQAVALARASGDDRALLDAARAEEITLVEAGDCGAARWDVATRAVAAASRLGLVLPLVIAHGWQLTASLELARPAAAEDAVTAMEGIGRRHGGYPRWHACRAGAALAAMRGRFAEGAALNAAALEAVPAAHDPVANGLAHQLGLHMAWVSGDVSWLLPTTEATLAEHPAIPVVLVARAVLAHLRGERSTAAQIVAQLVALPPEELWDERGRAVAFHLAQLVCEAGEPEQVRWMLAVLDGFREHDGVIGVHTAHVVGSPRRVIGLLHARQGEHVAAEQHLRAALAADSAMSAAPFVVHDLLGLAEVAAATGRGGEAAALASRAARGARALGMPGPGKRARRLLGTGEPAGAGSPLTPREREVMALVRRGSSNHEIASRLYLSERTVETHVSNLLRKLGHANRRELLVADGPGPHEQGPAGSGPV</sequence>
<organism evidence="5 6">
    <name type="scientific">Aquipuribacter nitratireducens</name>
    <dbReference type="NCBI Taxonomy" id="650104"/>
    <lineage>
        <taxon>Bacteria</taxon>
        <taxon>Bacillati</taxon>
        <taxon>Actinomycetota</taxon>
        <taxon>Actinomycetes</taxon>
        <taxon>Micrococcales</taxon>
        <taxon>Intrasporangiaceae</taxon>
        <taxon>Aquipuribacter</taxon>
    </lineage>
</organism>
<proteinExistence type="predicted"/>
<evidence type="ECO:0000313" key="5">
    <source>
        <dbReference type="EMBL" id="MFC5380308.1"/>
    </source>
</evidence>
<dbReference type="InterPro" id="IPR041664">
    <property type="entry name" value="AAA_16"/>
</dbReference>
<dbReference type="SUPFAM" id="SSF46894">
    <property type="entry name" value="C-terminal effector domain of the bipartite response regulators"/>
    <property type="match status" value="1"/>
</dbReference>
<dbReference type="InterPro" id="IPR000792">
    <property type="entry name" value="Tscrpt_reg_LuxR_C"/>
</dbReference>
<evidence type="ECO:0000313" key="6">
    <source>
        <dbReference type="Proteomes" id="UP001596122"/>
    </source>
</evidence>
<dbReference type="CDD" id="cd06170">
    <property type="entry name" value="LuxR_C_like"/>
    <property type="match status" value="1"/>
</dbReference>
<protein>
    <submittedName>
        <fullName evidence="5">AAA family ATPase</fullName>
    </submittedName>
</protein>
<keyword evidence="2" id="KW-0067">ATP-binding</keyword>
<dbReference type="InterPro" id="IPR036388">
    <property type="entry name" value="WH-like_DNA-bd_sf"/>
</dbReference>
<accession>A0ABW0GKA7</accession>